<evidence type="ECO:0000313" key="5">
    <source>
        <dbReference type="RefSeq" id="XP_016478542.1"/>
    </source>
</evidence>
<dbReference type="PANTHER" id="PTHR37610">
    <property type="entry name" value="CCHC-TYPE DOMAIN-CONTAINING PROTEIN"/>
    <property type="match status" value="1"/>
</dbReference>
<evidence type="ECO:0000259" key="4">
    <source>
        <dbReference type="Pfam" id="PF14244"/>
    </source>
</evidence>
<proteinExistence type="predicted"/>
<dbReference type="SUPFAM" id="SSF56672">
    <property type="entry name" value="DNA/RNA polymerases"/>
    <property type="match status" value="1"/>
</dbReference>
<dbReference type="AlphaFoldDB" id="A0A1S4AP75"/>
<organism evidence="5">
    <name type="scientific">Nicotiana tabacum</name>
    <name type="common">Common tobacco</name>
    <dbReference type="NCBI Taxonomy" id="4097"/>
    <lineage>
        <taxon>Eukaryota</taxon>
        <taxon>Viridiplantae</taxon>
        <taxon>Streptophyta</taxon>
        <taxon>Embryophyta</taxon>
        <taxon>Tracheophyta</taxon>
        <taxon>Spermatophyta</taxon>
        <taxon>Magnoliopsida</taxon>
        <taxon>eudicotyledons</taxon>
        <taxon>Gunneridae</taxon>
        <taxon>Pentapetalae</taxon>
        <taxon>asterids</taxon>
        <taxon>lamiids</taxon>
        <taxon>Solanales</taxon>
        <taxon>Solanaceae</taxon>
        <taxon>Nicotianoideae</taxon>
        <taxon>Nicotianeae</taxon>
        <taxon>Nicotiana</taxon>
    </lineage>
</organism>
<dbReference type="PANTHER" id="PTHR37610:SF85">
    <property type="entry name" value="REVERSE TRANSCRIPTASE DOMAIN-CONTAINING PROTEIN"/>
    <property type="match status" value="1"/>
</dbReference>
<dbReference type="Pfam" id="PF03732">
    <property type="entry name" value="Retrotrans_gag"/>
    <property type="match status" value="1"/>
</dbReference>
<reference evidence="5" key="1">
    <citation type="submission" date="2025-08" db="UniProtKB">
        <authorList>
            <consortium name="RefSeq"/>
        </authorList>
    </citation>
    <scope>IDENTIFICATION</scope>
</reference>
<dbReference type="PaxDb" id="4097-A0A1S4AP75"/>
<dbReference type="Pfam" id="PF14244">
    <property type="entry name" value="Retrotran_gag_3"/>
    <property type="match status" value="1"/>
</dbReference>
<feature type="compositionally biased region" description="Low complexity" evidence="1">
    <location>
        <begin position="510"/>
        <end position="525"/>
    </location>
</feature>
<dbReference type="InterPro" id="IPR043502">
    <property type="entry name" value="DNA/RNA_pol_sf"/>
</dbReference>
<gene>
    <name evidence="5" type="primary">LOC107799917</name>
</gene>
<feature type="domain" description="Retrotransposon gag" evidence="2">
    <location>
        <begin position="102"/>
        <end position="181"/>
    </location>
</feature>
<dbReference type="InterPro" id="IPR013103">
    <property type="entry name" value="RVT_2"/>
</dbReference>
<accession>A0A1S4AP75</accession>
<feature type="region of interest" description="Disordered" evidence="1">
    <location>
        <begin position="295"/>
        <end position="319"/>
    </location>
</feature>
<evidence type="ECO:0000256" key="1">
    <source>
        <dbReference type="SAM" id="MobiDB-lite"/>
    </source>
</evidence>
<dbReference type="KEGG" id="nta:107799917"/>
<feature type="region of interest" description="Disordered" evidence="1">
    <location>
        <begin position="500"/>
        <end position="535"/>
    </location>
</feature>
<name>A0A1S4AP75_TOBAC</name>
<sequence>MGENKIDHTRPLFVHPSDTPGSVLIHIQLKGSKNYNIWRRSMKIALQAKWKLGFVDGKHTKAKFSEALHEDWETCNAIVLSWIMNTVSPNLLSGIVYASNAQAVWEDLREKFDKMNRMRIYQLHRKIATISQGTDSVSTYFTNLKELWGEFDTIVPPPNSVKDYVELLSQQRLLQFLGGLNDSCSQARCQILMKSTKPSLNQAYVMVIEDETQKGSSGHNSVGLNSLMEGNDITALWSAKGSQMQKARKNFNVVCDFCKMKGHSKENCYQLVGYPPDFKGRRKPVANSAHFGNSAQLGSHGQHQGMGNNSGNVHTSYGVTQPLGPNTDCINAGYTGSLGYFVGAEKDARMSMQMPMPFTAEQYDQILKMMQKDNIHESTVNAANATGINGPPVLSNAVSVSHSTDSKAKGDKWIVNTGATDHMVSNSEMISKPQENSKSIGRKVHFPNGDNLAISCVGSSELDVCFKEYSFPFQTTTSTCRRTTVEQFIDTNDAFLIDSTSEESETINNSAAATSPSPEASSAPTPVAPPFEDLVQPHLPSVPSVPAIVMAHPSMGSLHALPEEGLRKSTRTSKPPGWLNDFVHEMPKAGPFTALSSSYPMSAYMSYASLYSLYFKSLCSFTAVMESTSYIDALRDPKWIAAMDAELQALQDNHTWELVPLPPAKRDNAKAMHSWQLHQMDIFNGFLQGDLLEEVYMTPPPGLLGEGEPPRVLWSHHDYSLFSKKSSSGLVLILIYVGDLLITGSSSQLIQDAKVVLQDHFKIKDLGDMRYFLSLEVARSKQGILICQRKFTLDLIATLGLASSKPACTPLDTSHKLTSAEYDQANAHGFLAADVLLNDPSSYQKLVGKMLYLTMTRPDISYVVQNLNWATCPMTRRSVSGFVVKLGDSLISWKSKKQNTVSRSSVEAEYKSMANAIAEIAANPIYHERTEHIEIDCHFVREKIQQGLIQTAHVSTDLQIADTLTKGLGKAQHEFLLSKLGVYNLFTLHSLRGSITDIDLVEVVK</sequence>
<dbReference type="STRING" id="4097.A0A1S4AP75"/>
<dbReference type="Pfam" id="PF07727">
    <property type="entry name" value="RVT_2"/>
    <property type="match status" value="1"/>
</dbReference>
<dbReference type="CDD" id="cd09272">
    <property type="entry name" value="RNase_HI_RT_Ty1"/>
    <property type="match status" value="1"/>
</dbReference>
<feature type="domain" description="Retrotransposon Copia-like N-terminal" evidence="4">
    <location>
        <begin position="15"/>
        <end position="59"/>
    </location>
</feature>
<dbReference type="RefSeq" id="XP_016478542.1">
    <property type="nucleotide sequence ID" value="XM_016623056.1"/>
</dbReference>
<evidence type="ECO:0000259" key="3">
    <source>
        <dbReference type="Pfam" id="PF07727"/>
    </source>
</evidence>
<protein>
    <submittedName>
        <fullName evidence="5">Uncharacterized protein</fullName>
    </submittedName>
</protein>
<feature type="domain" description="Reverse transcriptase Ty1/copia-type" evidence="3">
    <location>
        <begin position="719"/>
        <end position="811"/>
    </location>
</feature>
<dbReference type="OrthoDB" id="6776856at2759"/>
<dbReference type="InterPro" id="IPR005162">
    <property type="entry name" value="Retrotrans_gag_dom"/>
</dbReference>
<dbReference type="OMA" id="MEMICEA"/>
<dbReference type="InterPro" id="IPR029472">
    <property type="entry name" value="Copia-like_N"/>
</dbReference>
<evidence type="ECO:0000259" key="2">
    <source>
        <dbReference type="Pfam" id="PF03732"/>
    </source>
</evidence>